<dbReference type="PANTHER" id="PTHR34203">
    <property type="entry name" value="METHYLTRANSFERASE, FKBM FAMILY PROTEIN"/>
    <property type="match status" value="1"/>
</dbReference>
<organism evidence="2 4">
    <name type="scientific">Rotaria socialis</name>
    <dbReference type="NCBI Taxonomy" id="392032"/>
    <lineage>
        <taxon>Eukaryota</taxon>
        <taxon>Metazoa</taxon>
        <taxon>Spiralia</taxon>
        <taxon>Gnathifera</taxon>
        <taxon>Rotifera</taxon>
        <taxon>Eurotatoria</taxon>
        <taxon>Bdelloidea</taxon>
        <taxon>Philodinida</taxon>
        <taxon>Philodinidae</taxon>
        <taxon>Rotaria</taxon>
    </lineage>
</organism>
<dbReference type="SUPFAM" id="SSF53335">
    <property type="entry name" value="S-adenosyl-L-methionine-dependent methyltransferases"/>
    <property type="match status" value="1"/>
</dbReference>
<dbReference type="Gene3D" id="3.40.50.150">
    <property type="entry name" value="Vaccinia Virus protein VP39"/>
    <property type="match status" value="1"/>
</dbReference>
<reference evidence="2" key="1">
    <citation type="submission" date="2021-02" db="EMBL/GenBank/DDBJ databases">
        <authorList>
            <person name="Nowell W R."/>
        </authorList>
    </citation>
    <scope>NUCLEOTIDE SEQUENCE</scope>
</reference>
<dbReference type="Pfam" id="PF05050">
    <property type="entry name" value="Methyltransf_21"/>
    <property type="match status" value="1"/>
</dbReference>
<dbReference type="InterPro" id="IPR029063">
    <property type="entry name" value="SAM-dependent_MTases_sf"/>
</dbReference>
<dbReference type="InterPro" id="IPR006342">
    <property type="entry name" value="FkbM_mtfrase"/>
</dbReference>
<evidence type="ECO:0000313" key="2">
    <source>
        <dbReference type="EMBL" id="CAF3325028.1"/>
    </source>
</evidence>
<dbReference type="PANTHER" id="PTHR34203:SF15">
    <property type="entry name" value="SLL1173 PROTEIN"/>
    <property type="match status" value="1"/>
</dbReference>
<dbReference type="NCBIfam" id="TIGR01444">
    <property type="entry name" value="fkbM_fam"/>
    <property type="match status" value="1"/>
</dbReference>
<dbReference type="Proteomes" id="UP000663833">
    <property type="component" value="Unassembled WGS sequence"/>
</dbReference>
<evidence type="ECO:0000313" key="4">
    <source>
        <dbReference type="Proteomes" id="UP000663833"/>
    </source>
</evidence>
<feature type="domain" description="Methyltransferase FkbM" evidence="1">
    <location>
        <begin position="135"/>
        <end position="291"/>
    </location>
</feature>
<protein>
    <recommendedName>
        <fullName evidence="1">Methyltransferase FkbM domain-containing protein</fullName>
    </recommendedName>
</protein>
<evidence type="ECO:0000259" key="1">
    <source>
        <dbReference type="Pfam" id="PF05050"/>
    </source>
</evidence>
<dbReference type="EMBL" id="CAJNYD010001227">
    <property type="protein sequence ID" value="CAF3325028.1"/>
    <property type="molecule type" value="Genomic_DNA"/>
</dbReference>
<dbReference type="EMBL" id="CAJOBO010000228">
    <property type="protein sequence ID" value="CAF4168092.1"/>
    <property type="molecule type" value="Genomic_DNA"/>
</dbReference>
<sequence>MVRPFTRLCHTFRGNIRRQYPINHHHHHYLPYTQFCTQTEADLQGEKYNQLQKESIFWSACYSDAYLAKFYLADLNMFAHRKMLFFDVGANKGYTIAKGLSLWMPHLGINGIILGEFLRQKLKLKDCGICNECIEAGFINFKRDERVHTAIEIHAFEPQPSTYQVLTKMKRWMNSSFLHIHKVALSNQSEIRALRKCPAGFEQCALQTTSNLSNTKYYTNTVVTTLDKFVDERNIYQKIETEGFDPLVIQGAENILNRHQVRLFLFEYHGIHMWRTTTLYHVINDLGHKGYLCYKIGQTGIFRLTGCWSSSFEIKRWSNVLCISRHEPRLISFVEELLIPV</sequence>
<dbReference type="InterPro" id="IPR052514">
    <property type="entry name" value="SAM-dependent_MTase"/>
</dbReference>
<accession>A0A817UCJ7</accession>
<gene>
    <name evidence="3" type="ORF">HFQ381_LOCUS5418</name>
    <name evidence="2" type="ORF">LUA448_LOCUS10359</name>
</gene>
<name>A0A817UCJ7_9BILA</name>
<dbReference type="Proteomes" id="UP000663851">
    <property type="component" value="Unassembled WGS sequence"/>
</dbReference>
<dbReference type="AlphaFoldDB" id="A0A817UCJ7"/>
<proteinExistence type="predicted"/>
<evidence type="ECO:0000313" key="3">
    <source>
        <dbReference type="EMBL" id="CAF4168092.1"/>
    </source>
</evidence>
<comment type="caution">
    <text evidence="2">The sequence shown here is derived from an EMBL/GenBank/DDBJ whole genome shotgun (WGS) entry which is preliminary data.</text>
</comment>